<evidence type="ECO:0000313" key="3">
    <source>
        <dbReference type="Proteomes" id="UP000834458"/>
    </source>
</evidence>
<feature type="region of interest" description="Disordered" evidence="1">
    <location>
        <begin position="1"/>
        <end position="22"/>
    </location>
</feature>
<dbReference type="AlphaFoldDB" id="A0AA35GJT4"/>
<dbReference type="EMBL" id="CAHPSC010000011">
    <property type="protein sequence ID" value="CAB5675740.1"/>
    <property type="molecule type" value="Genomic_DNA"/>
</dbReference>
<reference evidence="2" key="1">
    <citation type="submission" date="2020-05" db="EMBL/GenBank/DDBJ databases">
        <authorList>
            <person name="Delgado-Blas J."/>
        </authorList>
    </citation>
    <scope>NUCLEOTIDE SEQUENCE</scope>
    <source>
        <strain evidence="2">BB1454</strain>
    </source>
</reference>
<evidence type="ECO:0000313" key="2">
    <source>
        <dbReference type="EMBL" id="CAB5675740.1"/>
    </source>
</evidence>
<proteinExistence type="predicted"/>
<sequence>MAPHDPPMFSRRPAAGTAGEIGELRGNCPKSLLSALDALAMARNLDRTAYVNQVLDAHVADEVHKASVLVRTLRGNPFLPDDLGGTPE</sequence>
<evidence type="ECO:0000256" key="1">
    <source>
        <dbReference type="SAM" id="MobiDB-lite"/>
    </source>
</evidence>
<comment type="caution">
    <text evidence="2">The sequence shown here is derived from an EMBL/GenBank/DDBJ whole genome shotgun (WGS) entry which is preliminary data.</text>
</comment>
<dbReference type="Proteomes" id="UP000834458">
    <property type="component" value="Unassembled WGS sequence"/>
</dbReference>
<name>A0AA35GJT4_9BURK</name>
<accession>A0AA35GJT4</accession>
<protein>
    <submittedName>
        <fullName evidence="2">Uncharacterized protein</fullName>
    </submittedName>
</protein>
<organism evidence="2 3">
    <name type="scientific">Comamonas aquatica</name>
    <dbReference type="NCBI Taxonomy" id="225991"/>
    <lineage>
        <taxon>Bacteria</taxon>
        <taxon>Pseudomonadati</taxon>
        <taxon>Pseudomonadota</taxon>
        <taxon>Betaproteobacteria</taxon>
        <taxon>Burkholderiales</taxon>
        <taxon>Comamonadaceae</taxon>
        <taxon>Comamonas</taxon>
    </lineage>
</organism>
<dbReference type="RefSeq" id="WP_234686404.1">
    <property type="nucleotide sequence ID" value="NZ_CAHPSC010000011.1"/>
</dbReference>
<gene>
    <name evidence="2" type="ORF">GHA_01113</name>
</gene>